<organism evidence="2">
    <name type="scientific">Solanum chilense</name>
    <name type="common">Tomato</name>
    <name type="synonym">Lycopersicon chilense</name>
    <dbReference type="NCBI Taxonomy" id="4083"/>
    <lineage>
        <taxon>Eukaryota</taxon>
        <taxon>Viridiplantae</taxon>
        <taxon>Streptophyta</taxon>
        <taxon>Embryophyta</taxon>
        <taxon>Tracheophyta</taxon>
        <taxon>Spermatophyta</taxon>
        <taxon>Magnoliopsida</taxon>
        <taxon>eudicotyledons</taxon>
        <taxon>Gunneridae</taxon>
        <taxon>Pentapetalae</taxon>
        <taxon>asterids</taxon>
        <taxon>lamiids</taxon>
        <taxon>Solanales</taxon>
        <taxon>Solanaceae</taxon>
        <taxon>Solanoideae</taxon>
        <taxon>Solaneae</taxon>
        <taxon>Solanum</taxon>
        <taxon>Solanum subgen. Lycopersicon</taxon>
    </lineage>
</organism>
<protein>
    <recommendedName>
        <fullName evidence="1">G-patch domain-containing protein</fullName>
    </recommendedName>
</protein>
<name>A0A6N2CHE7_SOLCI</name>
<sequence>MAGVVPSTLQQMMKLVWKDGELVIHCEGSHFGRHTPIIDEVSRCTNFYTVELVNATGEDISLQPPMIVVYKMIATVMLENGFELAFGLGRNSQRIIEPIPVPVKRVRYGLGYIPKDDGMKMKKRSDQALAKPIPHLYQSFLVWE</sequence>
<dbReference type="AlphaFoldDB" id="A0A6N2CHE7"/>
<feature type="domain" description="G-patch" evidence="1">
    <location>
        <begin position="87"/>
        <end position="112"/>
    </location>
</feature>
<reference evidence="2" key="1">
    <citation type="submission" date="2019-05" db="EMBL/GenBank/DDBJ databases">
        <title>The de novo reference genome and transcriptome assemblies of the wild tomato species Solanum chilense.</title>
        <authorList>
            <person name="Stam R."/>
            <person name="Nosenko T."/>
            <person name="Hoerger A.C."/>
            <person name="Stephan W."/>
            <person name="Seidel M.A."/>
            <person name="Kuhn J.M.M."/>
            <person name="Haberer G."/>
            <person name="Tellier A."/>
        </authorList>
    </citation>
    <scope>NUCLEOTIDE SEQUENCE</scope>
    <source>
        <tissue evidence="2">Mature leaves</tissue>
    </source>
</reference>
<gene>
    <name evidence="2" type="ORF">EJD97_014890</name>
</gene>
<dbReference type="Pfam" id="PF01585">
    <property type="entry name" value="G-patch"/>
    <property type="match status" value="1"/>
</dbReference>
<accession>A0A6N2CHE7</accession>
<dbReference type="GO" id="GO:0003676">
    <property type="term" value="F:nucleic acid binding"/>
    <property type="evidence" value="ECO:0007669"/>
    <property type="project" value="InterPro"/>
</dbReference>
<evidence type="ECO:0000313" key="2">
    <source>
        <dbReference type="EMBL" id="TMX05618.1"/>
    </source>
</evidence>
<dbReference type="EMBL" id="RXGB01000039">
    <property type="protein sequence ID" value="TMX05618.1"/>
    <property type="molecule type" value="Genomic_DNA"/>
</dbReference>
<proteinExistence type="predicted"/>
<dbReference type="InterPro" id="IPR000467">
    <property type="entry name" value="G_patch_dom"/>
</dbReference>
<comment type="caution">
    <text evidence="2">The sequence shown here is derived from an EMBL/GenBank/DDBJ whole genome shotgun (WGS) entry which is preliminary data.</text>
</comment>
<evidence type="ECO:0000259" key="1">
    <source>
        <dbReference type="Pfam" id="PF01585"/>
    </source>
</evidence>